<reference evidence="1" key="2">
    <citation type="journal article" date="2022" name="Microbiol. Resour. Announc.">
        <title>Metagenome Sequencing to Explore Phylogenomics of Terrestrial Cyanobacteria.</title>
        <authorList>
            <person name="Ward R.D."/>
            <person name="Stajich J.E."/>
            <person name="Johansen J.R."/>
            <person name="Huntemann M."/>
            <person name="Clum A."/>
            <person name="Foster B."/>
            <person name="Foster B."/>
            <person name="Roux S."/>
            <person name="Palaniappan K."/>
            <person name="Varghese N."/>
            <person name="Mukherjee S."/>
            <person name="Reddy T.B.K."/>
            <person name="Daum C."/>
            <person name="Copeland A."/>
            <person name="Chen I.A."/>
            <person name="Ivanova N.N."/>
            <person name="Kyrpides N.C."/>
            <person name="Shapiro N."/>
            <person name="Eloe-Fadrosh E.A."/>
            <person name="Pietrasiak N."/>
        </authorList>
    </citation>
    <scope>NUCLEOTIDE SEQUENCE</scope>
    <source>
        <strain evidence="1">JT2-VF2</strain>
    </source>
</reference>
<evidence type="ECO:0000313" key="1">
    <source>
        <dbReference type="EMBL" id="MBW4565386.1"/>
    </source>
</evidence>
<dbReference type="Proteomes" id="UP000715781">
    <property type="component" value="Unassembled WGS sequence"/>
</dbReference>
<reference evidence="1" key="1">
    <citation type="submission" date="2021-05" db="EMBL/GenBank/DDBJ databases">
        <authorList>
            <person name="Pietrasiak N."/>
            <person name="Ward R."/>
            <person name="Stajich J.E."/>
            <person name="Kurbessoian T."/>
        </authorList>
    </citation>
    <scope>NUCLEOTIDE SEQUENCE</scope>
    <source>
        <strain evidence="1">JT2-VF2</strain>
    </source>
</reference>
<name>A0A951Q6F0_9NOST</name>
<proteinExistence type="predicted"/>
<sequence>MKLSNILKPRQNVSLPILLTLNQNQSLRIPQLIDEVQVLSGGAWITVAGQDIILTNQEITSIPQSKDGAIISPISQEPLVFELRTKEASLI</sequence>
<gene>
    <name evidence="1" type="ORF">KME32_30745</name>
</gene>
<dbReference type="EMBL" id="JAHHHN010000036">
    <property type="protein sequence ID" value="MBW4565386.1"/>
    <property type="molecule type" value="Genomic_DNA"/>
</dbReference>
<evidence type="ECO:0008006" key="3">
    <source>
        <dbReference type="Google" id="ProtNLM"/>
    </source>
</evidence>
<protein>
    <recommendedName>
        <fullName evidence="3">DUF2917 domain-containing protein</fullName>
    </recommendedName>
</protein>
<accession>A0A951Q6F0</accession>
<organism evidence="1 2">
    <name type="scientific">Mojavia pulchra JT2-VF2</name>
    <dbReference type="NCBI Taxonomy" id="287848"/>
    <lineage>
        <taxon>Bacteria</taxon>
        <taxon>Bacillati</taxon>
        <taxon>Cyanobacteriota</taxon>
        <taxon>Cyanophyceae</taxon>
        <taxon>Nostocales</taxon>
        <taxon>Nostocaceae</taxon>
    </lineage>
</organism>
<comment type="caution">
    <text evidence="1">The sequence shown here is derived from an EMBL/GenBank/DDBJ whole genome shotgun (WGS) entry which is preliminary data.</text>
</comment>
<dbReference type="AlphaFoldDB" id="A0A951Q6F0"/>
<evidence type="ECO:0000313" key="2">
    <source>
        <dbReference type="Proteomes" id="UP000715781"/>
    </source>
</evidence>